<evidence type="ECO:0000313" key="6">
    <source>
        <dbReference type="Proteomes" id="UP000070544"/>
    </source>
</evidence>
<proteinExistence type="predicted"/>
<dbReference type="PANTHER" id="PTHR21540:SF0">
    <property type="entry name" value="PHD FAMILY PROTEIN"/>
    <property type="match status" value="1"/>
</dbReference>
<dbReference type="InterPro" id="IPR013083">
    <property type="entry name" value="Znf_RING/FYVE/PHD"/>
</dbReference>
<dbReference type="Pfam" id="PF04434">
    <property type="entry name" value="SWIM"/>
    <property type="match status" value="1"/>
</dbReference>
<dbReference type="Gene3D" id="3.30.40.10">
    <property type="entry name" value="Zinc/RING finger domain, C3HC4 (zinc finger)"/>
    <property type="match status" value="1"/>
</dbReference>
<dbReference type="PROSITE" id="PS50089">
    <property type="entry name" value="ZF_RING_2"/>
    <property type="match status" value="1"/>
</dbReference>
<evidence type="ECO:0008006" key="7">
    <source>
        <dbReference type="Google" id="ProtNLM"/>
    </source>
</evidence>
<keyword evidence="6" id="KW-1185">Reference proteome</keyword>
<dbReference type="Proteomes" id="UP000070544">
    <property type="component" value="Unassembled WGS sequence"/>
</dbReference>
<evidence type="ECO:0000259" key="4">
    <source>
        <dbReference type="PROSITE" id="PS50966"/>
    </source>
</evidence>
<evidence type="ECO:0000259" key="3">
    <source>
        <dbReference type="PROSITE" id="PS50089"/>
    </source>
</evidence>
<dbReference type="InterPro" id="IPR002219">
    <property type="entry name" value="PKC_DAG/PE"/>
</dbReference>
<dbReference type="PROSITE" id="PS50081">
    <property type="entry name" value="ZF_DAG_PE_2"/>
    <property type="match status" value="1"/>
</dbReference>
<dbReference type="GO" id="GO:0008270">
    <property type="term" value="F:zinc ion binding"/>
    <property type="evidence" value="ECO:0007669"/>
    <property type="project" value="UniProtKB-KW"/>
</dbReference>
<keyword evidence="1" id="KW-0862">Zinc</keyword>
<sequence length="229" mass="25551">MPHFRQKISHELERFTVLGSTGNVYTVDIGRLVSCDCPDAAKGHLCKHHLFVMLRVLRVSPNNPSVWQTALLSSELLEIFNAAPPDPRLVAKTEVRAAWKKTVGLDSAEEEQEAETIDSEAGARDIEEGAECPTCYESLTDRTRATTHCITCRNSIHKDCLTTWKQACQSQHRPITCVYCRSDWVDVDQRNPSGAKAAANVSEGYLNFGRAVGLPQARDTSTYSSWPEW</sequence>
<dbReference type="PROSITE" id="PS50966">
    <property type="entry name" value="ZF_SWIM"/>
    <property type="match status" value="1"/>
</dbReference>
<accession>A0A139AM92</accession>
<dbReference type="GO" id="GO:0061630">
    <property type="term" value="F:ubiquitin protein ligase activity"/>
    <property type="evidence" value="ECO:0007669"/>
    <property type="project" value="InterPro"/>
</dbReference>
<keyword evidence="1" id="KW-0479">Metal-binding</keyword>
<dbReference type="OMA" id="ICVVCRA"/>
<dbReference type="AlphaFoldDB" id="A0A139AM92"/>
<evidence type="ECO:0000259" key="2">
    <source>
        <dbReference type="PROSITE" id="PS50081"/>
    </source>
</evidence>
<evidence type="ECO:0000256" key="1">
    <source>
        <dbReference type="PROSITE-ProRule" id="PRU00175"/>
    </source>
</evidence>
<dbReference type="InterPro" id="IPR007527">
    <property type="entry name" value="Znf_SWIM"/>
</dbReference>
<dbReference type="InterPro" id="IPR039903">
    <property type="entry name" value="Zswim2"/>
</dbReference>
<feature type="domain" description="SWIM-type" evidence="4">
    <location>
        <begin position="25"/>
        <end position="57"/>
    </location>
</feature>
<gene>
    <name evidence="5" type="ORF">M427DRAFT_234348</name>
</gene>
<feature type="domain" description="Phorbol-ester/DAG-type" evidence="2">
    <location>
        <begin position="118"/>
        <end position="168"/>
    </location>
</feature>
<dbReference type="InterPro" id="IPR001841">
    <property type="entry name" value="Znf_RING"/>
</dbReference>
<organism evidence="5 6">
    <name type="scientific">Gonapodya prolifera (strain JEL478)</name>
    <name type="common">Monoblepharis prolifera</name>
    <dbReference type="NCBI Taxonomy" id="1344416"/>
    <lineage>
        <taxon>Eukaryota</taxon>
        <taxon>Fungi</taxon>
        <taxon>Fungi incertae sedis</taxon>
        <taxon>Chytridiomycota</taxon>
        <taxon>Chytridiomycota incertae sedis</taxon>
        <taxon>Monoblepharidomycetes</taxon>
        <taxon>Monoblepharidales</taxon>
        <taxon>Gonapodyaceae</taxon>
        <taxon>Gonapodya</taxon>
    </lineage>
</organism>
<evidence type="ECO:0000313" key="5">
    <source>
        <dbReference type="EMBL" id="KXS17869.1"/>
    </source>
</evidence>
<name>A0A139AM92_GONPJ</name>
<dbReference type="EMBL" id="KQ965744">
    <property type="protein sequence ID" value="KXS17869.1"/>
    <property type="molecule type" value="Genomic_DNA"/>
</dbReference>
<reference evidence="5 6" key="1">
    <citation type="journal article" date="2015" name="Genome Biol. Evol.">
        <title>Phylogenomic analyses indicate that early fungi evolved digesting cell walls of algal ancestors of land plants.</title>
        <authorList>
            <person name="Chang Y."/>
            <person name="Wang S."/>
            <person name="Sekimoto S."/>
            <person name="Aerts A.L."/>
            <person name="Choi C."/>
            <person name="Clum A."/>
            <person name="LaButti K.M."/>
            <person name="Lindquist E.A."/>
            <person name="Yee Ngan C."/>
            <person name="Ohm R.A."/>
            <person name="Salamov A.A."/>
            <person name="Grigoriev I.V."/>
            <person name="Spatafora J.W."/>
            <person name="Berbee M.L."/>
        </authorList>
    </citation>
    <scope>NUCLEOTIDE SEQUENCE [LARGE SCALE GENOMIC DNA]</scope>
    <source>
        <strain evidence="5 6">JEL478</strain>
    </source>
</reference>
<dbReference type="OrthoDB" id="2122982at2759"/>
<dbReference type="STRING" id="1344416.A0A139AM92"/>
<feature type="domain" description="RING-type" evidence="3">
    <location>
        <begin position="132"/>
        <end position="181"/>
    </location>
</feature>
<keyword evidence="1" id="KW-0863">Zinc-finger</keyword>
<dbReference type="PANTHER" id="PTHR21540">
    <property type="entry name" value="RING FINGER AND SWIM DOMAIN-CONTAINING PROTEIN 2"/>
    <property type="match status" value="1"/>
</dbReference>
<dbReference type="SUPFAM" id="SSF57850">
    <property type="entry name" value="RING/U-box"/>
    <property type="match status" value="1"/>
</dbReference>
<protein>
    <recommendedName>
        <fullName evidence="7">SWIM-type domain-containing protein</fullName>
    </recommendedName>
</protein>